<dbReference type="GO" id="GO:0005516">
    <property type="term" value="F:calmodulin binding"/>
    <property type="evidence" value="ECO:0000318"/>
    <property type="project" value="GO_Central"/>
</dbReference>
<evidence type="ECO:0000256" key="5">
    <source>
        <dbReference type="ARBA" id="ARBA00022553"/>
    </source>
</evidence>
<evidence type="ECO:0000313" key="21">
    <source>
        <dbReference type="RefSeq" id="XP_041430737.1"/>
    </source>
</evidence>
<dbReference type="GO" id="GO:0005634">
    <property type="term" value="C:nucleus"/>
    <property type="evidence" value="ECO:0007669"/>
    <property type="project" value="UniProtKB-SubCell"/>
</dbReference>
<evidence type="ECO:0000259" key="18">
    <source>
        <dbReference type="PROSITE" id="PS50011"/>
    </source>
</evidence>
<keyword evidence="7 15" id="KW-0547">Nucleotide-binding</keyword>
<dbReference type="RefSeq" id="XP_041430737.1">
    <property type="nucleotide sequence ID" value="XM_041574803.1"/>
</dbReference>
<dbReference type="CDD" id="cd14169">
    <property type="entry name" value="STKc_CaMKI_beta"/>
    <property type="match status" value="1"/>
</dbReference>
<sequence>MPLGKNIKKKIEDINMVYNIKEKLGAGAFSEVVLAQEKNSERLVALKCIPKKALRGKEAVVENEIVVLKKITHKNIVSLEDIYESPTHLYLAMELVTGGELFDRIIERGYYTEKDASQLIRQVLDAVQYLHNMGIVHRDLKPENLLYATPFEDSKIMISDFGLSKIEDGGMMATACGTPGYVAPELLEQKPYGKAVDVWAIGVISYILLCGYPPFYDENDSELFNQILKAEYEFDSPYWDDISESAKDFIRHLLEREPEKRLTCEQSLQHPWICGDTALERDIHGSVSEQIQKNFARSQWKRAFNATSFLRHITKMGQSAETEENQGKPTPEEKDKW</sequence>
<keyword evidence="6" id="KW-0808">Transferase</keyword>
<evidence type="ECO:0000313" key="19">
    <source>
        <dbReference type="Proteomes" id="UP000186698"/>
    </source>
</evidence>
<organism evidence="19 21">
    <name type="scientific">Xenopus laevis</name>
    <name type="common">African clawed frog</name>
    <dbReference type="NCBI Taxonomy" id="8355"/>
    <lineage>
        <taxon>Eukaryota</taxon>
        <taxon>Metazoa</taxon>
        <taxon>Chordata</taxon>
        <taxon>Craniata</taxon>
        <taxon>Vertebrata</taxon>
        <taxon>Euteleostomi</taxon>
        <taxon>Amphibia</taxon>
        <taxon>Batrachia</taxon>
        <taxon>Anura</taxon>
        <taxon>Pipoidea</taxon>
        <taxon>Pipidae</taxon>
        <taxon>Xenopodinae</taxon>
        <taxon>Xenopus</taxon>
        <taxon>Xenopus</taxon>
    </lineage>
</organism>
<dbReference type="Gene3D" id="1.10.510.10">
    <property type="entry name" value="Transferase(Phosphotransferase) domain 1"/>
    <property type="match status" value="1"/>
</dbReference>
<evidence type="ECO:0000256" key="7">
    <source>
        <dbReference type="ARBA" id="ARBA00022741"/>
    </source>
</evidence>
<evidence type="ECO:0000256" key="14">
    <source>
        <dbReference type="ARBA" id="ARBA00082183"/>
    </source>
</evidence>
<dbReference type="GO" id="GO:0007165">
    <property type="term" value="P:signal transduction"/>
    <property type="evidence" value="ECO:0000318"/>
    <property type="project" value="GO_Central"/>
</dbReference>
<dbReference type="GO" id="GO:0004683">
    <property type="term" value="F:calcium/calmodulin-dependent protein kinase activity"/>
    <property type="evidence" value="ECO:0000318"/>
    <property type="project" value="GO_Central"/>
</dbReference>
<dbReference type="InterPro" id="IPR017441">
    <property type="entry name" value="Protein_kinase_ATP_BS"/>
</dbReference>
<evidence type="ECO:0000256" key="9">
    <source>
        <dbReference type="ARBA" id="ARBA00022837"/>
    </source>
</evidence>
<evidence type="ECO:0000256" key="1">
    <source>
        <dbReference type="ARBA" id="ARBA00004123"/>
    </source>
</evidence>
<dbReference type="GeneID" id="108699989"/>
<evidence type="ECO:0000256" key="11">
    <source>
        <dbReference type="ARBA" id="ARBA00022860"/>
    </source>
</evidence>
<dbReference type="SMART" id="SM00220">
    <property type="entry name" value="S_TKc"/>
    <property type="match status" value="1"/>
</dbReference>
<keyword evidence="8 20" id="KW-0418">Kinase</keyword>
<keyword evidence="9" id="KW-0106">Calcium</keyword>
<keyword evidence="11" id="KW-0112">Calmodulin-binding</keyword>
<dbReference type="InterPro" id="IPR000719">
    <property type="entry name" value="Prot_kinase_dom"/>
</dbReference>
<keyword evidence="3" id="KW-0963">Cytoplasm</keyword>
<evidence type="ECO:0000256" key="6">
    <source>
        <dbReference type="ARBA" id="ARBA00022679"/>
    </source>
</evidence>
<dbReference type="Pfam" id="PF00069">
    <property type="entry name" value="Pkinase"/>
    <property type="match status" value="1"/>
</dbReference>
<evidence type="ECO:0000256" key="3">
    <source>
        <dbReference type="ARBA" id="ARBA00022490"/>
    </source>
</evidence>
<dbReference type="RefSeq" id="XP_041430736.1">
    <property type="nucleotide sequence ID" value="XM_041574802.1"/>
</dbReference>
<evidence type="ECO:0000256" key="16">
    <source>
        <dbReference type="RuleBase" id="RU000304"/>
    </source>
</evidence>
<evidence type="ECO:0000256" key="13">
    <source>
        <dbReference type="ARBA" id="ARBA00071782"/>
    </source>
</evidence>
<proteinExistence type="inferred from homology"/>
<keyword evidence="4 16" id="KW-0723">Serine/threonine-protein kinase</keyword>
<keyword evidence="12" id="KW-0539">Nucleus</keyword>
<dbReference type="InterPro" id="IPR011009">
    <property type="entry name" value="Kinase-like_dom_sf"/>
</dbReference>
<evidence type="ECO:0000256" key="12">
    <source>
        <dbReference type="ARBA" id="ARBA00023242"/>
    </source>
</evidence>
<dbReference type="FunFam" id="1.10.510.10:FF:000026">
    <property type="entry name" value="Calcium/calmodulin-dependent protein kinase type 1"/>
    <property type="match status" value="1"/>
</dbReference>
<dbReference type="FunFam" id="3.30.200.20:FF:000345">
    <property type="entry name" value="Calcium/calmodulin-dependent protein kinase type 1B"/>
    <property type="match status" value="1"/>
</dbReference>
<dbReference type="SUPFAM" id="SSF56112">
    <property type="entry name" value="Protein kinase-like (PK-like)"/>
    <property type="match status" value="1"/>
</dbReference>
<dbReference type="PROSITE" id="PS00107">
    <property type="entry name" value="PROTEIN_KINASE_ATP"/>
    <property type="match status" value="1"/>
</dbReference>
<dbReference type="InterPro" id="IPR042696">
    <property type="entry name" value="CaMKI_beta_STKc"/>
</dbReference>
<keyword evidence="10 15" id="KW-0067">ATP-binding</keyword>
<evidence type="ECO:0000256" key="17">
    <source>
        <dbReference type="SAM" id="MobiDB-lite"/>
    </source>
</evidence>
<dbReference type="AlphaFoldDB" id="A0A8J1LMI7"/>
<comment type="similarity">
    <text evidence="16">Belongs to the protein kinase superfamily.</text>
</comment>
<dbReference type="PROSITE" id="PS50011">
    <property type="entry name" value="PROTEIN_KINASE_DOM"/>
    <property type="match status" value="1"/>
</dbReference>
<evidence type="ECO:0000256" key="10">
    <source>
        <dbReference type="ARBA" id="ARBA00022840"/>
    </source>
</evidence>
<evidence type="ECO:0000256" key="4">
    <source>
        <dbReference type="ARBA" id="ARBA00022527"/>
    </source>
</evidence>
<dbReference type="Proteomes" id="UP000186698">
    <property type="component" value="Chromosome 8S"/>
</dbReference>
<evidence type="ECO:0000256" key="2">
    <source>
        <dbReference type="ARBA" id="ARBA00004496"/>
    </source>
</evidence>
<dbReference type="KEGG" id="xla:108699989"/>
<reference evidence="20 21" key="1">
    <citation type="submission" date="2025-04" db="UniProtKB">
        <authorList>
            <consortium name="RefSeq"/>
        </authorList>
    </citation>
    <scope>IDENTIFICATION</scope>
    <source>
        <strain evidence="20 21">J_2021</strain>
        <tissue evidence="20 21">Erythrocytes</tissue>
    </source>
</reference>
<evidence type="ECO:0000313" key="20">
    <source>
        <dbReference type="RefSeq" id="XP_041430736.1"/>
    </source>
</evidence>
<keyword evidence="5" id="KW-0597">Phosphoprotein</keyword>
<name>A0A8J1LMI7_XENLA</name>
<accession>A0A8J1LMI7</accession>
<feature type="domain" description="Protein kinase" evidence="18">
    <location>
        <begin position="18"/>
        <end position="273"/>
    </location>
</feature>
<feature type="region of interest" description="Disordered" evidence="17">
    <location>
        <begin position="317"/>
        <end position="337"/>
    </location>
</feature>
<dbReference type="PROSITE" id="PS00108">
    <property type="entry name" value="PROTEIN_KINASE_ST"/>
    <property type="match status" value="1"/>
</dbReference>
<keyword evidence="19" id="KW-1185">Reference proteome</keyword>
<dbReference type="GO" id="GO:0005524">
    <property type="term" value="F:ATP binding"/>
    <property type="evidence" value="ECO:0007669"/>
    <property type="project" value="UniProtKB-UniRule"/>
</dbReference>
<comment type="subcellular location">
    <subcellularLocation>
        <location evidence="2">Cytoplasm</location>
    </subcellularLocation>
    <subcellularLocation>
        <location evidence="1">Nucleus</location>
    </subcellularLocation>
</comment>
<dbReference type="OrthoDB" id="40902at2759"/>
<feature type="binding site" evidence="15">
    <location>
        <position position="52"/>
    </location>
    <ligand>
        <name>ATP</name>
        <dbReference type="ChEBI" id="CHEBI:30616"/>
    </ligand>
</feature>
<dbReference type="CTD" id="108699989"/>
<gene>
    <name evidence="20 21" type="primary">pnck.S</name>
</gene>
<evidence type="ECO:0000256" key="8">
    <source>
        <dbReference type="ARBA" id="ARBA00022777"/>
    </source>
</evidence>
<dbReference type="InterPro" id="IPR008271">
    <property type="entry name" value="Ser/Thr_kinase_AS"/>
</dbReference>
<evidence type="ECO:0000256" key="15">
    <source>
        <dbReference type="PROSITE-ProRule" id="PRU10141"/>
    </source>
</evidence>
<dbReference type="PANTHER" id="PTHR24347">
    <property type="entry name" value="SERINE/THREONINE-PROTEIN KINASE"/>
    <property type="match status" value="1"/>
</dbReference>
<protein>
    <recommendedName>
        <fullName evidence="13">Calcium/calmodulin-dependent protein kinase type 1B</fullName>
    </recommendedName>
    <alternativeName>
        <fullName evidence="14">CaM kinase I beta</fullName>
    </alternativeName>
</protein>
<dbReference type="Gene3D" id="3.30.200.20">
    <property type="entry name" value="Phosphorylase Kinase, domain 1"/>
    <property type="match status" value="1"/>
</dbReference>
<dbReference type="GO" id="GO:0005737">
    <property type="term" value="C:cytoplasm"/>
    <property type="evidence" value="ECO:0000318"/>
    <property type="project" value="GO_Central"/>
</dbReference>